<reference evidence="2" key="1">
    <citation type="submission" date="2010-07" db="EMBL/GenBank/DDBJ databases">
        <title>The genome sequence of Haemophilus parainfluenzae T3T1.</title>
        <authorList>
            <person name="Crook D."/>
            <person name="Hood D."/>
            <person name="Moxon R."/>
            <person name="Parkhill J."/>
            <person name="Aslett M."/>
            <person name="Bentley S.D."/>
        </authorList>
    </citation>
    <scope>NUCLEOTIDE SEQUENCE [LARGE SCALE GENOMIC DNA]</scope>
    <source>
        <strain evidence="2">T3T1</strain>
    </source>
</reference>
<dbReference type="KEGG" id="hpr:PARA_01790"/>
<protein>
    <submittedName>
        <fullName evidence="1">Uncharacterized protein</fullName>
    </submittedName>
</protein>
<evidence type="ECO:0000313" key="1">
    <source>
        <dbReference type="EMBL" id="CBW14286.1"/>
    </source>
</evidence>
<name>A0AB33QGS7_HAEP3</name>
<evidence type="ECO:0000313" key="2">
    <source>
        <dbReference type="Proteomes" id="UP000007052"/>
    </source>
</evidence>
<organism evidence="1 2">
    <name type="scientific">Haemophilus parainfluenzae (strain T3T1)</name>
    <dbReference type="NCBI Taxonomy" id="862965"/>
    <lineage>
        <taxon>Bacteria</taxon>
        <taxon>Pseudomonadati</taxon>
        <taxon>Pseudomonadota</taxon>
        <taxon>Gammaproteobacteria</taxon>
        <taxon>Pasteurellales</taxon>
        <taxon>Pasteurellaceae</taxon>
        <taxon>Haemophilus</taxon>
    </lineage>
</organism>
<dbReference type="Proteomes" id="UP000007052">
    <property type="component" value="Chromosome"/>
</dbReference>
<gene>
    <name evidence="1" type="ordered locus">PARA_01790</name>
</gene>
<sequence length="120" mass="13806">MTANEISIINELLKKSVEDIVTWNMVVPPRILSETTEFTIISCYIASGLNNNSGKLYLFKYRVPEYLGEYDKFFNLEKVGLALINNDQITWQNINDSIPAHSLYEYVSNKYSGIQNIFNV</sequence>
<proteinExistence type="predicted"/>
<dbReference type="RefSeq" id="WP_014064119.1">
    <property type="nucleotide sequence ID" value="NC_015964.1"/>
</dbReference>
<accession>A0AB33QGS7</accession>
<dbReference type="AlphaFoldDB" id="A0AB33QGS7"/>
<dbReference type="EMBL" id="FQ312002">
    <property type="protein sequence ID" value="CBW14286.1"/>
    <property type="molecule type" value="Genomic_DNA"/>
</dbReference>